<accession>A0A0V8JGK7</accession>
<dbReference type="EMBL" id="LNQP01000106">
    <property type="protein sequence ID" value="KSU86187.1"/>
    <property type="molecule type" value="Genomic_DNA"/>
</dbReference>
<evidence type="ECO:0008006" key="3">
    <source>
        <dbReference type="Google" id="ProtNLM"/>
    </source>
</evidence>
<protein>
    <recommendedName>
        <fullName evidence="3">Amidase</fullName>
    </recommendedName>
</protein>
<proteinExistence type="predicted"/>
<keyword evidence="2" id="KW-1185">Reference proteome</keyword>
<name>A0A0V8JGK7_9BACI</name>
<evidence type="ECO:0000313" key="1">
    <source>
        <dbReference type="EMBL" id="KSU86187.1"/>
    </source>
</evidence>
<evidence type="ECO:0000313" key="2">
    <source>
        <dbReference type="Proteomes" id="UP000053681"/>
    </source>
</evidence>
<sequence length="276" mass="31503">MSSTSCAASSGEEVDDTFFSTWLWDTTRIEQNPAQLVKDIQKKKVNRVYLQINHEVPILAYQRFIKSANSIGITVYALDGSRTWATSGQSDYAAFWDWIGYYQEEVAVDERFKGVHLDVEPYLLPNWEKNQLQIVSAYEEMIRDAANRAKALQVPVGADIPFWFDEIDSTTESDSLAYSVIKMVDEVTIMAYRNKAKGENGFIELTKNERRWGSVFSTPIEIGLETVPSTEGKFISFASKGEAAMMQEIQEMIVIVDDKSTRFSIHHFDSWVNMKK</sequence>
<comment type="caution">
    <text evidence="1">The sequence shown here is derived from an EMBL/GenBank/DDBJ whole genome shotgun (WGS) entry which is preliminary data.</text>
</comment>
<dbReference type="RefSeq" id="WP_062687409.1">
    <property type="nucleotide sequence ID" value="NZ_KQ758720.1"/>
</dbReference>
<dbReference type="AlphaFoldDB" id="A0A0V8JGK7"/>
<dbReference type="Proteomes" id="UP000053681">
    <property type="component" value="Unassembled WGS sequence"/>
</dbReference>
<reference evidence="1 2" key="1">
    <citation type="submission" date="2015-11" db="EMBL/GenBank/DDBJ databases">
        <title>Bacillus caseinolyticus sp nov.</title>
        <authorList>
            <person name="Dastager S.G."/>
            <person name="Mawlankar R."/>
        </authorList>
    </citation>
    <scope>NUCLEOTIDE SEQUENCE [LARGE SCALE GENOMIC DNA]</scope>
    <source>
        <strain evidence="1 2">SGD-V-76</strain>
    </source>
</reference>
<gene>
    <name evidence="1" type="ORF">AS180_20010</name>
</gene>
<organism evidence="1 2">
    <name type="scientific">Priestia veravalensis</name>
    <dbReference type="NCBI Taxonomy" id="1414648"/>
    <lineage>
        <taxon>Bacteria</taxon>
        <taxon>Bacillati</taxon>
        <taxon>Bacillota</taxon>
        <taxon>Bacilli</taxon>
        <taxon>Bacillales</taxon>
        <taxon>Bacillaceae</taxon>
        <taxon>Priestia</taxon>
    </lineage>
</organism>